<accession>A0A915D9Z9</accession>
<dbReference type="Gene3D" id="3.40.50.1820">
    <property type="entry name" value="alpha/beta hydrolase"/>
    <property type="match status" value="2"/>
</dbReference>
<dbReference type="SUPFAM" id="SSF53474">
    <property type="entry name" value="alpha/beta-Hydrolases"/>
    <property type="match status" value="1"/>
</dbReference>
<reference evidence="2" key="1">
    <citation type="submission" date="2022-11" db="UniProtKB">
        <authorList>
            <consortium name="WormBaseParasite"/>
        </authorList>
    </citation>
    <scope>IDENTIFICATION</scope>
</reference>
<proteinExistence type="predicted"/>
<dbReference type="PANTHER" id="PTHR11440">
    <property type="entry name" value="LECITHIN-CHOLESTEROL ACYLTRANSFERASE-RELATED"/>
    <property type="match status" value="1"/>
</dbReference>
<dbReference type="InterPro" id="IPR003386">
    <property type="entry name" value="LACT/PDAT_acylTrfase"/>
</dbReference>
<dbReference type="AlphaFoldDB" id="A0A915D9Z9"/>
<sequence length="489" mass="54875">MGKATNEMPTNKKSSHLHAYAASKLYARWHDKQGYPFSGVGACRAALTFPVLNQTSDKWESAVNVTISPSPFDFNSLETIQCLGLPSTEACDIGIGHHKLKYHDVGYMQLLIETILGWGYTAGKDLLGAAFDWRFAPDSPMLDEFYSNLTTSIEKSVNSTGNKVCILGHSYGNIIAKYFLDERTTVDWRQYYIGCVFHVAASWGGAIKTTMEVTSGENMPLFMDAATVRDFSRNASAIATMLPSAQVFDEEHVFASVNGVDYKINEMEQYLKDVGDYFSYKTYDSWYKKRLDRPYIETFCIHGSNMPTPSKYVYTLNLDEPSEIINENSGDGTVNKASLDVCKTWESLHGPKITVKEFPSVSHVGIIRDDGFFDYLLEKLKEKSSAPAVSKHFQPVLVTLQQAKKGQVCFSRRPVFQCHPEFVMIQSAGQRNVSFVCFEKSSQKLPKLLLKTKSKVENAFHLTAYNTTYTALIEIPMECNTLNYGASFV</sequence>
<dbReference type="GO" id="GO:0006629">
    <property type="term" value="P:lipid metabolic process"/>
    <property type="evidence" value="ECO:0007669"/>
    <property type="project" value="InterPro"/>
</dbReference>
<evidence type="ECO:0000313" key="2">
    <source>
        <dbReference type="WBParaSite" id="jg17680"/>
    </source>
</evidence>
<dbReference type="Proteomes" id="UP000887574">
    <property type="component" value="Unplaced"/>
</dbReference>
<protein>
    <submittedName>
        <fullName evidence="2">Lecithin:cholesterol acyltransferase family protein</fullName>
    </submittedName>
</protein>
<evidence type="ECO:0000313" key="1">
    <source>
        <dbReference type="Proteomes" id="UP000887574"/>
    </source>
</evidence>
<keyword evidence="1" id="KW-1185">Reference proteome</keyword>
<dbReference type="WBParaSite" id="jg17680">
    <property type="protein sequence ID" value="jg17680"/>
    <property type="gene ID" value="jg17680"/>
</dbReference>
<dbReference type="Pfam" id="PF02450">
    <property type="entry name" value="LCAT"/>
    <property type="match status" value="2"/>
</dbReference>
<organism evidence="1 2">
    <name type="scientific">Ditylenchus dipsaci</name>
    <dbReference type="NCBI Taxonomy" id="166011"/>
    <lineage>
        <taxon>Eukaryota</taxon>
        <taxon>Metazoa</taxon>
        <taxon>Ecdysozoa</taxon>
        <taxon>Nematoda</taxon>
        <taxon>Chromadorea</taxon>
        <taxon>Rhabditida</taxon>
        <taxon>Tylenchina</taxon>
        <taxon>Tylenchomorpha</taxon>
        <taxon>Sphaerularioidea</taxon>
        <taxon>Anguinidae</taxon>
        <taxon>Anguininae</taxon>
        <taxon>Ditylenchus</taxon>
    </lineage>
</organism>
<dbReference type="GO" id="GO:0008374">
    <property type="term" value="F:O-acyltransferase activity"/>
    <property type="evidence" value="ECO:0007669"/>
    <property type="project" value="InterPro"/>
</dbReference>
<dbReference type="InterPro" id="IPR029058">
    <property type="entry name" value="AB_hydrolase_fold"/>
</dbReference>
<name>A0A915D9Z9_9BILA</name>